<protein>
    <submittedName>
        <fullName evidence="3">Type II toxin-antitoxin system ParD family antitoxin</fullName>
    </submittedName>
</protein>
<reference evidence="4" key="1">
    <citation type="submission" date="2023-08" db="EMBL/GenBank/DDBJ databases">
        <title>Rhodospirillaceae gen. nov., a novel taxon isolated from the Yangtze River Yuezi River estuary sludge.</title>
        <authorList>
            <person name="Ruan L."/>
        </authorList>
    </citation>
    <scope>NUCLEOTIDE SEQUENCE [LARGE SCALE GENOMIC DNA]</scope>
    <source>
        <strain evidence="4">R-7</strain>
    </source>
</reference>
<dbReference type="CDD" id="cd22231">
    <property type="entry name" value="RHH_NikR_HicB-like"/>
    <property type="match status" value="1"/>
</dbReference>
<dbReference type="InterPro" id="IPR022789">
    <property type="entry name" value="ParD"/>
</dbReference>
<dbReference type="Pfam" id="PF03693">
    <property type="entry name" value="ParD_antitoxin"/>
    <property type="match status" value="1"/>
</dbReference>
<evidence type="ECO:0000256" key="2">
    <source>
        <dbReference type="ARBA" id="ARBA00022649"/>
    </source>
</evidence>
<dbReference type="InterPro" id="IPR038296">
    <property type="entry name" value="ParD_sf"/>
</dbReference>
<evidence type="ECO:0000256" key="1">
    <source>
        <dbReference type="ARBA" id="ARBA00008580"/>
    </source>
</evidence>
<evidence type="ECO:0000313" key="3">
    <source>
        <dbReference type="EMBL" id="MDQ7248685.1"/>
    </source>
</evidence>
<keyword evidence="4" id="KW-1185">Reference proteome</keyword>
<evidence type="ECO:0000313" key="4">
    <source>
        <dbReference type="Proteomes" id="UP001230156"/>
    </source>
</evidence>
<comment type="similarity">
    <text evidence="1">Belongs to the ParD antitoxin family.</text>
</comment>
<sequence>MPTMNVSLPAALAEFVEKEVASGNYSTASEVVRDGLRMLREERAVYEEKLAILKREIQVGLNEVNAGHYSDSTVMEILAEVQAEDEAKR</sequence>
<dbReference type="Proteomes" id="UP001230156">
    <property type="component" value="Unassembled WGS sequence"/>
</dbReference>
<dbReference type="PANTHER" id="PTHR36582">
    <property type="entry name" value="ANTITOXIN PARD"/>
    <property type="match status" value="1"/>
</dbReference>
<dbReference type="SUPFAM" id="SSF47598">
    <property type="entry name" value="Ribbon-helix-helix"/>
    <property type="match status" value="1"/>
</dbReference>
<dbReference type="InterPro" id="IPR010985">
    <property type="entry name" value="Ribbon_hlx_hlx"/>
</dbReference>
<name>A0ABU0YNF4_9PROT</name>
<comment type="caution">
    <text evidence="3">The sequence shown here is derived from an EMBL/GenBank/DDBJ whole genome shotgun (WGS) entry which is preliminary data.</text>
</comment>
<keyword evidence="2" id="KW-1277">Toxin-antitoxin system</keyword>
<proteinExistence type="inferred from homology"/>
<dbReference type="PANTHER" id="PTHR36582:SF2">
    <property type="entry name" value="ANTITOXIN PARD"/>
    <property type="match status" value="1"/>
</dbReference>
<dbReference type="EMBL" id="JAUYVI010000004">
    <property type="protein sequence ID" value="MDQ7248685.1"/>
    <property type="molecule type" value="Genomic_DNA"/>
</dbReference>
<dbReference type="Gene3D" id="6.10.10.120">
    <property type="entry name" value="Antitoxin ParD1-like"/>
    <property type="match status" value="1"/>
</dbReference>
<dbReference type="RefSeq" id="WP_379956168.1">
    <property type="nucleotide sequence ID" value="NZ_JAUYVI010000004.1"/>
</dbReference>
<accession>A0ABU0YNF4</accession>
<organism evidence="3 4">
    <name type="scientific">Dongia sedimenti</name>
    <dbReference type="NCBI Taxonomy" id="3064282"/>
    <lineage>
        <taxon>Bacteria</taxon>
        <taxon>Pseudomonadati</taxon>
        <taxon>Pseudomonadota</taxon>
        <taxon>Alphaproteobacteria</taxon>
        <taxon>Rhodospirillales</taxon>
        <taxon>Dongiaceae</taxon>
        <taxon>Dongia</taxon>
    </lineage>
</organism>
<gene>
    <name evidence="3" type="ORF">Q8A70_13450</name>
</gene>
<dbReference type="NCBIfam" id="TIGR02606">
    <property type="entry name" value="antidote_CC2985"/>
    <property type="match status" value="1"/>
</dbReference>